<accession>A0A816TF26</accession>
<name>A0A816TF26_BRANA</name>
<keyword evidence="1" id="KW-0472">Membrane</keyword>
<reference evidence="2" key="1">
    <citation type="submission" date="2021-01" db="EMBL/GenBank/DDBJ databases">
        <authorList>
            <consortium name="Genoscope - CEA"/>
            <person name="William W."/>
        </authorList>
    </citation>
    <scope>NUCLEOTIDE SEQUENCE</scope>
</reference>
<dbReference type="EMBL" id="HG994359">
    <property type="protein sequence ID" value="CAF2097407.1"/>
    <property type="molecule type" value="Genomic_DNA"/>
</dbReference>
<dbReference type="AlphaFoldDB" id="A0A816TF26"/>
<keyword evidence="1" id="KW-0812">Transmembrane</keyword>
<dbReference type="Proteomes" id="UP001295469">
    <property type="component" value="Chromosome A05"/>
</dbReference>
<feature type="transmembrane region" description="Helical" evidence="1">
    <location>
        <begin position="48"/>
        <end position="67"/>
    </location>
</feature>
<sequence>MRQENLMVSWKDDFVCWASVVFSGNLPVPVFSPPQIQKRSAHVCSVRTVRISLIFMISFYFYVFTYTCRFWRSLFCLTSDFEISFARQEIGEEDSK</sequence>
<evidence type="ECO:0000313" key="2">
    <source>
        <dbReference type="EMBL" id="CAF2097407.1"/>
    </source>
</evidence>
<evidence type="ECO:0000256" key="1">
    <source>
        <dbReference type="SAM" id="Phobius"/>
    </source>
</evidence>
<gene>
    <name evidence="2" type="ORF">DARMORV10_A05P18500.1</name>
</gene>
<organism evidence="2">
    <name type="scientific">Brassica napus</name>
    <name type="common">Rape</name>
    <dbReference type="NCBI Taxonomy" id="3708"/>
    <lineage>
        <taxon>Eukaryota</taxon>
        <taxon>Viridiplantae</taxon>
        <taxon>Streptophyta</taxon>
        <taxon>Embryophyta</taxon>
        <taxon>Tracheophyta</taxon>
        <taxon>Spermatophyta</taxon>
        <taxon>Magnoliopsida</taxon>
        <taxon>eudicotyledons</taxon>
        <taxon>Gunneridae</taxon>
        <taxon>Pentapetalae</taxon>
        <taxon>rosids</taxon>
        <taxon>malvids</taxon>
        <taxon>Brassicales</taxon>
        <taxon>Brassicaceae</taxon>
        <taxon>Brassiceae</taxon>
        <taxon>Brassica</taxon>
    </lineage>
</organism>
<keyword evidence="1" id="KW-1133">Transmembrane helix</keyword>
<protein>
    <submittedName>
        <fullName evidence="2">(rape) hypothetical protein</fullName>
    </submittedName>
</protein>
<proteinExistence type="predicted"/>